<dbReference type="GO" id="GO:0008794">
    <property type="term" value="F:arsenate reductase (glutaredoxin) activity"/>
    <property type="evidence" value="ECO:0007669"/>
    <property type="project" value="UniProtKB-EC"/>
</dbReference>
<dbReference type="EMBL" id="JABDJR010000052">
    <property type="protein sequence ID" value="NNF05404.1"/>
    <property type="molecule type" value="Genomic_DNA"/>
</dbReference>
<dbReference type="InterPro" id="IPR036249">
    <property type="entry name" value="Thioredoxin-like_sf"/>
</dbReference>
<evidence type="ECO:0000256" key="2">
    <source>
        <dbReference type="ARBA" id="ARBA00023002"/>
    </source>
</evidence>
<dbReference type="InterPro" id="IPR006660">
    <property type="entry name" value="Arsenate_reductase-like"/>
</dbReference>
<dbReference type="Gene3D" id="3.40.30.10">
    <property type="entry name" value="Glutaredoxin"/>
    <property type="match status" value="1"/>
</dbReference>
<dbReference type="PROSITE" id="PS51353">
    <property type="entry name" value="ARSC"/>
    <property type="match status" value="1"/>
</dbReference>
<sequence length="117" mass="13285">MAKVTIYHNPRCSKSRQTLAILNDEGESVDVVEYLNEPPSASKLDSILKSLDLQPLDVIRAGEKRFKELGLSKKDDRPRKEWIKLMVENPILIERPIVVKNKKAALGRPPENVLDIL</sequence>
<proteinExistence type="inferred from homology"/>
<dbReference type="SUPFAM" id="SSF52833">
    <property type="entry name" value="Thioredoxin-like"/>
    <property type="match status" value="1"/>
</dbReference>
<accession>A0A7Y2H0X8</accession>
<dbReference type="Pfam" id="PF03960">
    <property type="entry name" value="ArsC"/>
    <property type="match status" value="1"/>
</dbReference>
<keyword evidence="2 4" id="KW-0560">Oxidoreductase</keyword>
<dbReference type="EC" id="1.20.4.1" evidence="4"/>
<dbReference type="CDD" id="cd03034">
    <property type="entry name" value="ArsC_ArsC"/>
    <property type="match status" value="1"/>
</dbReference>
<dbReference type="PANTHER" id="PTHR30041:SF4">
    <property type="entry name" value="ARSENATE REDUCTASE"/>
    <property type="match status" value="1"/>
</dbReference>
<dbReference type="InterPro" id="IPR006659">
    <property type="entry name" value="Arsenate_reductase"/>
</dbReference>
<dbReference type="AlphaFoldDB" id="A0A7Y2H0X8"/>
<evidence type="ECO:0000256" key="3">
    <source>
        <dbReference type="PROSITE-ProRule" id="PRU01282"/>
    </source>
</evidence>
<name>A0A7Y2H0X8_UNCEI</name>
<evidence type="ECO:0000313" key="4">
    <source>
        <dbReference type="EMBL" id="NNF05404.1"/>
    </source>
</evidence>
<protein>
    <submittedName>
        <fullName evidence="4">Arsenate reductase (Glutaredoxin)</fullName>
        <ecNumber evidence="4">1.20.4.1</ecNumber>
    </submittedName>
</protein>
<evidence type="ECO:0000256" key="1">
    <source>
        <dbReference type="ARBA" id="ARBA00007198"/>
    </source>
</evidence>
<evidence type="ECO:0000313" key="5">
    <source>
        <dbReference type="Proteomes" id="UP000547674"/>
    </source>
</evidence>
<dbReference type="NCBIfam" id="TIGR00014">
    <property type="entry name" value="arsC"/>
    <property type="match status" value="1"/>
</dbReference>
<dbReference type="Proteomes" id="UP000547674">
    <property type="component" value="Unassembled WGS sequence"/>
</dbReference>
<comment type="similarity">
    <text evidence="1 3">Belongs to the ArsC family.</text>
</comment>
<reference evidence="4 5" key="1">
    <citation type="submission" date="2020-03" db="EMBL/GenBank/DDBJ databases">
        <title>Metabolic flexibility allows generalist bacteria to become dominant in a frequently disturbed ecosystem.</title>
        <authorList>
            <person name="Chen Y.-J."/>
            <person name="Leung P.M."/>
            <person name="Bay S.K."/>
            <person name="Hugenholtz P."/>
            <person name="Kessler A.J."/>
            <person name="Shelley G."/>
            <person name="Waite D.W."/>
            <person name="Cook P.L."/>
            <person name="Greening C."/>
        </authorList>
    </citation>
    <scope>NUCLEOTIDE SEQUENCE [LARGE SCALE GENOMIC DNA]</scope>
    <source>
        <strain evidence="4">SS_bin_28</strain>
    </source>
</reference>
<organism evidence="4 5">
    <name type="scientific">Eiseniibacteriota bacterium</name>
    <dbReference type="NCBI Taxonomy" id="2212470"/>
    <lineage>
        <taxon>Bacteria</taxon>
        <taxon>Candidatus Eiseniibacteriota</taxon>
    </lineage>
</organism>
<dbReference type="PANTHER" id="PTHR30041">
    <property type="entry name" value="ARSENATE REDUCTASE"/>
    <property type="match status" value="1"/>
</dbReference>
<gene>
    <name evidence="4" type="primary">arsC</name>
    <name evidence="4" type="ORF">HKN21_01460</name>
</gene>
<comment type="caution">
    <text evidence="4">The sequence shown here is derived from an EMBL/GenBank/DDBJ whole genome shotgun (WGS) entry which is preliminary data.</text>
</comment>